<dbReference type="AlphaFoldDB" id="A0A401S4H6"/>
<protein>
    <submittedName>
        <fullName evidence="1">Uncharacterized protein</fullName>
    </submittedName>
</protein>
<comment type="caution">
    <text evidence="1">The sequence shown here is derived from an EMBL/GenBank/DDBJ whole genome shotgun (WGS) entry which is preliminary data.</text>
</comment>
<keyword evidence="2" id="KW-1185">Reference proteome</keyword>
<dbReference type="Proteomes" id="UP000287033">
    <property type="component" value="Unassembled WGS sequence"/>
</dbReference>
<proteinExistence type="predicted"/>
<evidence type="ECO:0000313" key="2">
    <source>
        <dbReference type="Proteomes" id="UP000287033"/>
    </source>
</evidence>
<reference evidence="1 2" key="1">
    <citation type="journal article" date="2018" name="Nat. Ecol. Evol.">
        <title>Shark genomes provide insights into elasmobranch evolution and the origin of vertebrates.</title>
        <authorList>
            <person name="Hara Y"/>
            <person name="Yamaguchi K"/>
            <person name="Onimaru K"/>
            <person name="Kadota M"/>
            <person name="Koyanagi M"/>
            <person name="Keeley SD"/>
            <person name="Tatsumi K"/>
            <person name="Tanaka K"/>
            <person name="Motone F"/>
            <person name="Kageyama Y"/>
            <person name="Nozu R"/>
            <person name="Adachi N"/>
            <person name="Nishimura O"/>
            <person name="Nakagawa R"/>
            <person name="Tanegashima C"/>
            <person name="Kiyatake I"/>
            <person name="Matsumoto R"/>
            <person name="Murakumo K"/>
            <person name="Nishida K"/>
            <person name="Terakita A"/>
            <person name="Kuratani S"/>
            <person name="Sato K"/>
            <person name="Hyodo S Kuraku.S."/>
        </authorList>
    </citation>
    <scope>NUCLEOTIDE SEQUENCE [LARGE SCALE GENOMIC DNA]</scope>
</reference>
<name>A0A401S4H6_CHIPU</name>
<evidence type="ECO:0000313" key="1">
    <source>
        <dbReference type="EMBL" id="GCC25296.1"/>
    </source>
</evidence>
<accession>A0A401S4H6</accession>
<dbReference type="EMBL" id="BEZZ01000081">
    <property type="protein sequence ID" value="GCC25296.1"/>
    <property type="molecule type" value="Genomic_DNA"/>
</dbReference>
<gene>
    <name evidence="1" type="ORF">chiPu_0003705</name>
</gene>
<organism evidence="1 2">
    <name type="scientific">Chiloscyllium punctatum</name>
    <name type="common">Brownbanded bambooshark</name>
    <name type="synonym">Hemiscyllium punctatum</name>
    <dbReference type="NCBI Taxonomy" id="137246"/>
    <lineage>
        <taxon>Eukaryota</taxon>
        <taxon>Metazoa</taxon>
        <taxon>Chordata</taxon>
        <taxon>Craniata</taxon>
        <taxon>Vertebrata</taxon>
        <taxon>Chondrichthyes</taxon>
        <taxon>Elasmobranchii</taxon>
        <taxon>Galeomorphii</taxon>
        <taxon>Galeoidea</taxon>
        <taxon>Orectolobiformes</taxon>
        <taxon>Hemiscylliidae</taxon>
        <taxon>Chiloscyllium</taxon>
    </lineage>
</organism>
<sequence>MSQVQAGGSPELLGHYRYDHTHLAPRLNLGSKLRHRQTDTGTNTRLEQDGAIKYTYHCHVKETYPVRRVNLKPSSSIKSGIFGGTDGSLFQTKLNQLKKTLAAPVPSGDTT</sequence>